<keyword evidence="3" id="KW-1185">Reference proteome</keyword>
<organism evidence="2 3">
    <name type="scientific">Streptomyces peucetius</name>
    <dbReference type="NCBI Taxonomy" id="1950"/>
    <lineage>
        <taxon>Bacteria</taxon>
        <taxon>Bacillati</taxon>
        <taxon>Actinomycetota</taxon>
        <taxon>Actinomycetes</taxon>
        <taxon>Kitasatosporales</taxon>
        <taxon>Streptomycetaceae</taxon>
        <taxon>Streptomyces</taxon>
    </lineage>
</organism>
<accession>A0ABY6I8M5</accession>
<dbReference type="InterPro" id="IPR000792">
    <property type="entry name" value="Tscrpt_reg_LuxR_C"/>
</dbReference>
<dbReference type="PROSITE" id="PS50043">
    <property type="entry name" value="HTH_LUXR_2"/>
    <property type="match status" value="1"/>
</dbReference>
<sequence length="74" mass="8112">MLFALRDAVDDRAAARELRITERTVKFHIARMRAKMGGISRTRLCAVAAVHALRDCAHCVAVRTVTEPPGPARG</sequence>
<proteinExistence type="predicted"/>
<dbReference type="SUPFAM" id="SSF46894">
    <property type="entry name" value="C-terminal effector domain of the bipartite response regulators"/>
    <property type="match status" value="1"/>
</dbReference>
<feature type="domain" description="HTH luxR-type" evidence="1">
    <location>
        <begin position="1"/>
        <end position="52"/>
    </location>
</feature>
<gene>
    <name evidence="2" type="ORF">OGH68_18980</name>
</gene>
<dbReference type="Pfam" id="PF00196">
    <property type="entry name" value="GerE"/>
    <property type="match status" value="1"/>
</dbReference>
<evidence type="ECO:0000313" key="3">
    <source>
        <dbReference type="Proteomes" id="UP001163878"/>
    </source>
</evidence>
<evidence type="ECO:0000259" key="1">
    <source>
        <dbReference type="PROSITE" id="PS50043"/>
    </source>
</evidence>
<reference evidence="2" key="1">
    <citation type="submission" date="2022-10" db="EMBL/GenBank/DDBJ databases">
        <title>Cytochrome P450 Catalyzes Benzene Ring Formation in the Biosynthesis of Trialkyl-Substituted Aromatic Polyketides.</title>
        <authorList>
            <person name="Zhao E."/>
            <person name="Ge H."/>
        </authorList>
    </citation>
    <scope>NUCLEOTIDE SEQUENCE</scope>
    <source>
        <strain evidence="2">NA0869</strain>
    </source>
</reference>
<dbReference type="RefSeq" id="WP_264245538.1">
    <property type="nucleotide sequence ID" value="NZ_CP107567.1"/>
</dbReference>
<dbReference type="InterPro" id="IPR016032">
    <property type="entry name" value="Sig_transdc_resp-reg_C-effctor"/>
</dbReference>
<dbReference type="Proteomes" id="UP001163878">
    <property type="component" value="Chromosome"/>
</dbReference>
<name>A0ABY6I8M5_STRPE</name>
<dbReference type="EMBL" id="CP107567">
    <property type="protein sequence ID" value="UYQ63343.1"/>
    <property type="molecule type" value="Genomic_DNA"/>
</dbReference>
<evidence type="ECO:0000313" key="2">
    <source>
        <dbReference type="EMBL" id="UYQ63343.1"/>
    </source>
</evidence>
<protein>
    <submittedName>
        <fullName evidence="2">LuxR family transcriptional regulator</fullName>
    </submittedName>
</protein>
<dbReference type="Gene3D" id="1.10.10.10">
    <property type="entry name" value="Winged helix-like DNA-binding domain superfamily/Winged helix DNA-binding domain"/>
    <property type="match status" value="1"/>
</dbReference>
<dbReference type="InterPro" id="IPR036388">
    <property type="entry name" value="WH-like_DNA-bd_sf"/>
</dbReference>